<dbReference type="GO" id="GO:0003713">
    <property type="term" value="F:transcription coactivator activity"/>
    <property type="evidence" value="ECO:0007669"/>
    <property type="project" value="TreeGrafter"/>
</dbReference>
<comment type="subcellular location">
    <subcellularLocation>
        <location evidence="1">Nucleus</location>
    </subcellularLocation>
</comment>
<evidence type="ECO:0000256" key="7">
    <source>
        <dbReference type="ARBA" id="ARBA00023015"/>
    </source>
</evidence>
<dbReference type="Proteomes" id="UP000558488">
    <property type="component" value="Unassembled WGS sequence"/>
</dbReference>
<dbReference type="Gene3D" id="1.20.1020.10">
    <property type="entry name" value="TAZ domain"/>
    <property type="match status" value="1"/>
</dbReference>
<evidence type="ECO:0000256" key="8">
    <source>
        <dbReference type="ARBA" id="ARBA00023163"/>
    </source>
</evidence>
<dbReference type="InterPro" id="IPR000197">
    <property type="entry name" value="Znf_TAZ"/>
</dbReference>
<evidence type="ECO:0000256" key="1">
    <source>
        <dbReference type="ARBA" id="ARBA00004123"/>
    </source>
</evidence>
<sequence>MAGVLDQDLRVHTCGECQKQMETRWHCPQCTYDLCIGCYTAKGHPHEMVKVGLGLDDGGNQGQPQFRSLREWRRHAIQRCIQSLRHARQCRNAGCPLPTCQKMKRVMEHTKACQRKNNGGCGVCKQFIALCCYHAKHCQENPCPVPYCLNIKQKLRQQEIQYRRQHA</sequence>
<evidence type="ECO:0000256" key="4">
    <source>
        <dbReference type="ARBA" id="ARBA00022723"/>
    </source>
</evidence>
<accession>A0A7J8B0Z2</accession>
<evidence type="ECO:0000256" key="9">
    <source>
        <dbReference type="ARBA" id="ARBA00023242"/>
    </source>
</evidence>
<keyword evidence="3" id="KW-0808">Transferase</keyword>
<feature type="zinc finger region" description="TAZ-type" evidence="10">
    <location>
        <begin position="70"/>
        <end position="151"/>
    </location>
</feature>
<reference evidence="12 13" key="1">
    <citation type="journal article" date="2020" name="Nature">
        <title>Six reference-quality genomes reveal evolution of bat adaptations.</title>
        <authorList>
            <person name="Jebb D."/>
            <person name="Huang Z."/>
            <person name="Pippel M."/>
            <person name="Hughes G.M."/>
            <person name="Lavrichenko K."/>
            <person name="Devanna P."/>
            <person name="Winkler S."/>
            <person name="Jermiin L.S."/>
            <person name="Skirmuntt E.C."/>
            <person name="Katzourakis A."/>
            <person name="Burkitt-Gray L."/>
            <person name="Ray D.A."/>
            <person name="Sullivan K.A.M."/>
            <person name="Roscito J.G."/>
            <person name="Kirilenko B.M."/>
            <person name="Davalos L.M."/>
            <person name="Corthals A.P."/>
            <person name="Power M.L."/>
            <person name="Jones G."/>
            <person name="Ransome R.D."/>
            <person name="Dechmann D.K.N."/>
            <person name="Locatelli A.G."/>
            <person name="Puechmaille S.J."/>
            <person name="Fedrigo O."/>
            <person name="Jarvis E.D."/>
            <person name="Hiller M."/>
            <person name="Vernes S.C."/>
            <person name="Myers E.W."/>
            <person name="Teeling E.C."/>
        </authorList>
    </citation>
    <scope>NUCLEOTIDE SEQUENCE [LARGE SCALE GENOMIC DNA]</scope>
    <source>
        <strain evidence="12">MPipKuh1</strain>
        <tissue evidence="12">Flight muscle</tissue>
    </source>
</reference>
<dbReference type="InterPro" id="IPR043145">
    <property type="entry name" value="Znf_ZZ_sf"/>
</dbReference>
<protein>
    <recommendedName>
        <fullName evidence="2">histone acetyltransferase</fullName>
        <ecNumber evidence="2">2.3.1.48</ecNumber>
    </recommendedName>
</protein>
<keyword evidence="9" id="KW-0539">Nucleus</keyword>
<dbReference type="GO" id="GO:0000123">
    <property type="term" value="C:histone acetyltransferase complex"/>
    <property type="evidence" value="ECO:0007669"/>
    <property type="project" value="TreeGrafter"/>
</dbReference>
<dbReference type="SUPFAM" id="SSF57933">
    <property type="entry name" value="TAZ domain"/>
    <property type="match status" value="1"/>
</dbReference>
<feature type="domain" description="TAZ-type" evidence="11">
    <location>
        <begin position="70"/>
        <end position="151"/>
    </location>
</feature>
<evidence type="ECO:0000256" key="5">
    <source>
        <dbReference type="ARBA" id="ARBA00022771"/>
    </source>
</evidence>
<dbReference type="GO" id="GO:0004402">
    <property type="term" value="F:histone acetyltransferase activity"/>
    <property type="evidence" value="ECO:0007669"/>
    <property type="project" value="InterPro"/>
</dbReference>
<dbReference type="PANTHER" id="PTHR13808:SF34">
    <property type="entry name" value="CREB-BINDING PROTEIN"/>
    <property type="match status" value="1"/>
</dbReference>
<dbReference type="SUPFAM" id="SSF57850">
    <property type="entry name" value="RING/U-box"/>
    <property type="match status" value="1"/>
</dbReference>
<dbReference type="GO" id="GO:0045944">
    <property type="term" value="P:positive regulation of transcription by RNA polymerase II"/>
    <property type="evidence" value="ECO:0007669"/>
    <property type="project" value="TreeGrafter"/>
</dbReference>
<dbReference type="Pfam" id="PF02135">
    <property type="entry name" value="zf-TAZ"/>
    <property type="match status" value="1"/>
</dbReference>
<dbReference type="GO" id="GO:0005634">
    <property type="term" value="C:nucleus"/>
    <property type="evidence" value="ECO:0007669"/>
    <property type="project" value="UniProtKB-SubCell"/>
</dbReference>
<evidence type="ECO:0000313" key="13">
    <source>
        <dbReference type="Proteomes" id="UP000558488"/>
    </source>
</evidence>
<dbReference type="PROSITE" id="PS50134">
    <property type="entry name" value="ZF_TAZ"/>
    <property type="match status" value="1"/>
</dbReference>
<dbReference type="AlphaFoldDB" id="A0A7J8B0Z2"/>
<gene>
    <name evidence="12" type="ORF">mPipKuh1_007691</name>
</gene>
<dbReference type="InterPro" id="IPR000433">
    <property type="entry name" value="Znf_ZZ"/>
</dbReference>
<evidence type="ECO:0000313" key="12">
    <source>
        <dbReference type="EMBL" id="KAF6392477.1"/>
    </source>
</evidence>
<evidence type="ECO:0000256" key="10">
    <source>
        <dbReference type="PROSITE-ProRule" id="PRU00203"/>
    </source>
</evidence>
<dbReference type="Gene3D" id="3.30.60.90">
    <property type="match status" value="1"/>
</dbReference>
<keyword evidence="7" id="KW-0805">Transcription regulation</keyword>
<dbReference type="SMART" id="SM00291">
    <property type="entry name" value="ZnF_ZZ"/>
    <property type="match status" value="1"/>
</dbReference>
<evidence type="ECO:0000256" key="3">
    <source>
        <dbReference type="ARBA" id="ARBA00022679"/>
    </source>
</evidence>
<dbReference type="EMBL" id="JACAGB010000001">
    <property type="protein sequence ID" value="KAF6392477.1"/>
    <property type="molecule type" value="Genomic_DNA"/>
</dbReference>
<proteinExistence type="predicted"/>
<keyword evidence="8" id="KW-0804">Transcription</keyword>
<dbReference type="GO" id="GO:0005667">
    <property type="term" value="C:transcription regulator complex"/>
    <property type="evidence" value="ECO:0007669"/>
    <property type="project" value="TreeGrafter"/>
</dbReference>
<dbReference type="InterPro" id="IPR035898">
    <property type="entry name" value="TAZ_dom_sf"/>
</dbReference>
<keyword evidence="4 10" id="KW-0479">Metal-binding</keyword>
<dbReference type="OrthoDB" id="899at2759"/>
<dbReference type="GO" id="GO:0008270">
    <property type="term" value="F:zinc ion binding"/>
    <property type="evidence" value="ECO:0007669"/>
    <property type="project" value="UniProtKB-KW"/>
</dbReference>
<evidence type="ECO:0000256" key="2">
    <source>
        <dbReference type="ARBA" id="ARBA00013184"/>
    </source>
</evidence>
<evidence type="ECO:0000256" key="6">
    <source>
        <dbReference type="ARBA" id="ARBA00022833"/>
    </source>
</evidence>
<dbReference type="PANTHER" id="PTHR13808">
    <property type="entry name" value="CBP/P300-RELATED"/>
    <property type="match status" value="1"/>
</dbReference>
<dbReference type="EC" id="2.3.1.48" evidence="2"/>
<name>A0A7J8B0Z2_PIPKU</name>
<evidence type="ECO:0000259" key="11">
    <source>
        <dbReference type="PROSITE" id="PS50134"/>
    </source>
</evidence>
<dbReference type="GO" id="GO:0031490">
    <property type="term" value="F:chromatin DNA binding"/>
    <property type="evidence" value="ECO:0007669"/>
    <property type="project" value="TreeGrafter"/>
</dbReference>
<keyword evidence="5 10" id="KW-0863">Zinc-finger</keyword>
<dbReference type="Pfam" id="PF00569">
    <property type="entry name" value="ZZ"/>
    <property type="match status" value="1"/>
</dbReference>
<comment type="caution">
    <text evidence="12">The sequence shown here is derived from an EMBL/GenBank/DDBJ whole genome shotgun (WGS) entry which is preliminary data.</text>
</comment>
<dbReference type="SMART" id="SM00551">
    <property type="entry name" value="ZnF_TAZ"/>
    <property type="match status" value="1"/>
</dbReference>
<keyword evidence="13" id="KW-1185">Reference proteome</keyword>
<keyword evidence="6 10" id="KW-0862">Zinc</keyword>
<dbReference type="InterPro" id="IPR013178">
    <property type="entry name" value="Histone_AcTrfase_Rtt109/CBP"/>
</dbReference>
<organism evidence="12 13">
    <name type="scientific">Pipistrellus kuhlii</name>
    <name type="common">Kuhl's pipistrelle</name>
    <dbReference type="NCBI Taxonomy" id="59472"/>
    <lineage>
        <taxon>Eukaryota</taxon>
        <taxon>Metazoa</taxon>
        <taxon>Chordata</taxon>
        <taxon>Craniata</taxon>
        <taxon>Vertebrata</taxon>
        <taxon>Euteleostomi</taxon>
        <taxon>Mammalia</taxon>
        <taxon>Eutheria</taxon>
        <taxon>Laurasiatheria</taxon>
        <taxon>Chiroptera</taxon>
        <taxon>Yangochiroptera</taxon>
        <taxon>Vespertilionidae</taxon>
        <taxon>Pipistrellus</taxon>
    </lineage>
</organism>